<feature type="transmembrane region" description="Helical" evidence="7">
    <location>
        <begin position="7"/>
        <end position="30"/>
    </location>
</feature>
<feature type="domain" description="EamA" evidence="8">
    <location>
        <begin position="7"/>
        <end position="146"/>
    </location>
</feature>
<evidence type="ECO:0000313" key="9">
    <source>
        <dbReference type="EMBL" id="POA08915.1"/>
    </source>
</evidence>
<reference evidence="9 10" key="1">
    <citation type="submission" date="2017-08" db="EMBL/GenBank/DDBJ databases">
        <title>Draft genome sequences of 64 type strains of genus Staph aureus.</title>
        <authorList>
            <person name="Cole K."/>
            <person name="Golubchik T."/>
            <person name="Russell J."/>
            <person name="Foster D."/>
            <person name="Llewelyn M."/>
            <person name="Wilson D."/>
            <person name="Crook D."/>
            <person name="Paul J."/>
        </authorList>
    </citation>
    <scope>NUCLEOTIDE SEQUENCE [LARGE SCALE GENOMIC DNA]</scope>
    <source>
        <strain evidence="9 10">DSM 29875</strain>
    </source>
</reference>
<evidence type="ECO:0000256" key="7">
    <source>
        <dbReference type="SAM" id="Phobius"/>
    </source>
</evidence>
<comment type="similarity">
    <text evidence="2">Belongs to the EamA transporter family.</text>
</comment>
<feature type="transmembrane region" description="Helical" evidence="7">
    <location>
        <begin position="98"/>
        <end position="120"/>
    </location>
</feature>
<evidence type="ECO:0000256" key="1">
    <source>
        <dbReference type="ARBA" id="ARBA00004651"/>
    </source>
</evidence>
<dbReference type="InterPro" id="IPR000620">
    <property type="entry name" value="EamA_dom"/>
</dbReference>
<dbReference type="InterPro" id="IPR037185">
    <property type="entry name" value="EmrE-like"/>
</dbReference>
<evidence type="ECO:0000259" key="8">
    <source>
        <dbReference type="Pfam" id="PF00892"/>
    </source>
</evidence>
<dbReference type="InterPro" id="IPR050638">
    <property type="entry name" value="AA-Vitamin_Transporters"/>
</dbReference>
<evidence type="ECO:0000256" key="3">
    <source>
        <dbReference type="ARBA" id="ARBA00022475"/>
    </source>
</evidence>
<keyword evidence="4 7" id="KW-0812">Transmembrane</keyword>
<feature type="transmembrane region" description="Helical" evidence="7">
    <location>
        <begin position="219"/>
        <end position="240"/>
    </location>
</feature>
<feature type="transmembrane region" description="Helical" evidence="7">
    <location>
        <begin position="132"/>
        <end position="151"/>
    </location>
</feature>
<protein>
    <submittedName>
        <fullName evidence="9">EamA family transporter</fullName>
    </submittedName>
</protein>
<keyword evidence="10" id="KW-1185">Reference proteome</keyword>
<dbReference type="Proteomes" id="UP000242712">
    <property type="component" value="Unassembled WGS sequence"/>
</dbReference>
<dbReference type="OrthoDB" id="9810818at2"/>
<sequence length="298" mass="33034">MKQQRLLGFVLVITGAILWGVGGVMSQYLFQEVHISVNWLVAVRLLISGVLLIMISAFTNGKRTFTLWRSKHTVFQVIVYGILGMLAVQYTFMASINYGNATVATLLQYLGPVVIIIYLVLRKVIPLQFKEIMAVILALVGSFLLLTNGSISELSVPLPAIFWGLGSALALAFYTLYPAKLLAQWGSVNIVGWAMLIGGIALSIFYPPWEVDTAGWTPFTYILLFCAIIFGTMFAFWFFIASLQYLYPQESSLLGTIEPLTALVVSVLWLGDSFGPWQLLGVGMIIFMVIFLSVFKSK</sequence>
<proteinExistence type="inferred from homology"/>
<feature type="transmembrane region" description="Helical" evidence="7">
    <location>
        <begin position="188"/>
        <end position="207"/>
    </location>
</feature>
<comment type="subcellular location">
    <subcellularLocation>
        <location evidence="1">Cell membrane</location>
        <topology evidence="1">Multi-pass membrane protein</topology>
    </subcellularLocation>
</comment>
<feature type="transmembrane region" description="Helical" evidence="7">
    <location>
        <begin position="252"/>
        <end position="271"/>
    </location>
</feature>
<feature type="transmembrane region" description="Helical" evidence="7">
    <location>
        <begin position="277"/>
        <end position="295"/>
    </location>
</feature>
<name>A0A2K4FDB7_9STAP</name>
<evidence type="ECO:0000256" key="2">
    <source>
        <dbReference type="ARBA" id="ARBA00007362"/>
    </source>
</evidence>
<dbReference type="AlphaFoldDB" id="A0A2K4FDB7"/>
<accession>A0A2K4FDB7</accession>
<keyword evidence="3" id="KW-1003">Cell membrane</keyword>
<feature type="transmembrane region" description="Helical" evidence="7">
    <location>
        <begin position="73"/>
        <end position="92"/>
    </location>
</feature>
<dbReference type="SUPFAM" id="SSF103481">
    <property type="entry name" value="Multidrug resistance efflux transporter EmrE"/>
    <property type="match status" value="2"/>
</dbReference>
<evidence type="ECO:0000256" key="6">
    <source>
        <dbReference type="ARBA" id="ARBA00023136"/>
    </source>
</evidence>
<evidence type="ECO:0000313" key="10">
    <source>
        <dbReference type="Proteomes" id="UP000242712"/>
    </source>
</evidence>
<organism evidence="9 10">
    <name type="scientific">Staphylococcus argensis</name>
    <dbReference type="NCBI Taxonomy" id="1607738"/>
    <lineage>
        <taxon>Bacteria</taxon>
        <taxon>Bacillati</taxon>
        <taxon>Bacillota</taxon>
        <taxon>Bacilli</taxon>
        <taxon>Bacillales</taxon>
        <taxon>Staphylococcaceae</taxon>
        <taxon>Staphylococcus</taxon>
    </lineage>
</organism>
<dbReference type="Pfam" id="PF00892">
    <property type="entry name" value="EamA"/>
    <property type="match status" value="2"/>
</dbReference>
<evidence type="ECO:0000256" key="5">
    <source>
        <dbReference type="ARBA" id="ARBA00022989"/>
    </source>
</evidence>
<dbReference type="EMBL" id="PPPX01000011">
    <property type="protein sequence ID" value="POA08915.1"/>
    <property type="molecule type" value="Genomic_DNA"/>
</dbReference>
<gene>
    <name evidence="9" type="ORF">CD039_07970</name>
</gene>
<comment type="caution">
    <text evidence="9">The sequence shown here is derived from an EMBL/GenBank/DDBJ whole genome shotgun (WGS) entry which is preliminary data.</text>
</comment>
<dbReference type="PANTHER" id="PTHR32322">
    <property type="entry name" value="INNER MEMBRANE TRANSPORTER"/>
    <property type="match status" value="1"/>
</dbReference>
<dbReference type="GeneID" id="98298284"/>
<dbReference type="PANTHER" id="PTHR32322:SF18">
    <property type="entry name" value="S-ADENOSYLMETHIONINE_S-ADENOSYLHOMOCYSTEINE TRANSPORTER"/>
    <property type="match status" value="1"/>
</dbReference>
<dbReference type="RefSeq" id="WP_103371872.1">
    <property type="nucleotide sequence ID" value="NZ_CBCRVO010000002.1"/>
</dbReference>
<keyword evidence="5 7" id="KW-1133">Transmembrane helix</keyword>
<feature type="transmembrane region" description="Helical" evidence="7">
    <location>
        <begin position="36"/>
        <end position="61"/>
    </location>
</feature>
<keyword evidence="6 7" id="KW-0472">Membrane</keyword>
<dbReference type="GO" id="GO:0005886">
    <property type="term" value="C:plasma membrane"/>
    <property type="evidence" value="ECO:0007669"/>
    <property type="project" value="UniProtKB-SubCell"/>
</dbReference>
<evidence type="ECO:0000256" key="4">
    <source>
        <dbReference type="ARBA" id="ARBA00022692"/>
    </source>
</evidence>
<feature type="domain" description="EamA" evidence="8">
    <location>
        <begin position="159"/>
        <end position="293"/>
    </location>
</feature>
<feature type="transmembrane region" description="Helical" evidence="7">
    <location>
        <begin position="157"/>
        <end position="176"/>
    </location>
</feature>